<comment type="similarity">
    <text evidence="3">Belongs to the class-III pyridoxal-phosphate-dependent aminotransferase family.</text>
</comment>
<keyword evidence="2 3" id="KW-0663">Pyridoxal phosphate</keyword>
<comment type="caution">
    <text evidence="4">The sequence shown here is derived from an EMBL/GenBank/DDBJ whole genome shotgun (WGS) entry which is preliminary data.</text>
</comment>
<dbReference type="SUPFAM" id="SSF53383">
    <property type="entry name" value="PLP-dependent transferases"/>
    <property type="match status" value="1"/>
</dbReference>
<dbReference type="GO" id="GO:0030170">
    <property type="term" value="F:pyridoxal phosphate binding"/>
    <property type="evidence" value="ECO:0007669"/>
    <property type="project" value="InterPro"/>
</dbReference>
<dbReference type="InterPro" id="IPR015424">
    <property type="entry name" value="PyrdxlP-dep_Trfase"/>
</dbReference>
<evidence type="ECO:0000313" key="5">
    <source>
        <dbReference type="Proteomes" id="UP000027284"/>
    </source>
</evidence>
<dbReference type="PANTHER" id="PTHR43713:SF3">
    <property type="entry name" value="GLUTAMATE-1-SEMIALDEHYDE 2,1-AMINOMUTASE 1, CHLOROPLASTIC-RELATED"/>
    <property type="match status" value="1"/>
</dbReference>
<reference evidence="4 5" key="1">
    <citation type="submission" date="2014-04" db="EMBL/GenBank/DDBJ databases">
        <title>The Genome Sequence of Thermoanaerobaculum aquaticum MP-01, The First Cultivated Group 23 Acidobacterium.</title>
        <authorList>
            <person name="Stamps B.W."/>
            <person name="Losey N.A."/>
            <person name="Lawson P.A."/>
            <person name="Stevenson B.S."/>
        </authorList>
    </citation>
    <scope>NUCLEOTIDE SEQUENCE [LARGE SCALE GENOMIC DNA]</scope>
    <source>
        <strain evidence="4 5">MP-01</strain>
    </source>
</reference>
<sequence length="418" mass="44276">MAPRTDELLAQAKELAPIVAHRGQQGLLLAKAQGCRVFDADNVGFVDLTCGGGSCLLGYANQYVLDAVRKATTLGLASGFASTAEVELAEACSEFLPNYAPWVFTSSETEAFELALRFCRRHTGRMRLVVFDGNRSGAVETLQVIPGGPVGLSLPKISGLLPELARTVRVVPWGNAEALGRVLEEVGVDTAAVLLDPIASQFGVIPPDPGFLQKVRELTRNVGALLVLDETLTGFRVDRGGANQAFHIDADVLVLGGVLGGGVSSLGAVAFAKHLEVTVAEEVAPPPSPLAVSAAVATLSVLRNDAGYLRLEERSVQLETGVQALAEKFERPLRVNRVGSIFSFSFSRQGVRDAASAAACDQATYRRFYEAVKDNGALLPAKSPAPAFLSLAHGVKDVEAILQAMEAALRKMQKEDEA</sequence>
<dbReference type="STRING" id="1312852.EG19_00565"/>
<dbReference type="GO" id="GO:0008483">
    <property type="term" value="F:transaminase activity"/>
    <property type="evidence" value="ECO:0007669"/>
    <property type="project" value="InterPro"/>
</dbReference>
<comment type="cofactor">
    <cofactor evidence="1">
        <name>pyridoxal 5'-phosphate</name>
        <dbReference type="ChEBI" id="CHEBI:597326"/>
    </cofactor>
</comment>
<evidence type="ECO:0000256" key="2">
    <source>
        <dbReference type="ARBA" id="ARBA00022898"/>
    </source>
</evidence>
<dbReference type="Gene3D" id="3.40.640.10">
    <property type="entry name" value="Type I PLP-dependent aspartate aminotransferase-like (Major domain)"/>
    <property type="match status" value="1"/>
</dbReference>
<keyword evidence="5" id="KW-1185">Reference proteome</keyword>
<dbReference type="RefSeq" id="WP_038048121.1">
    <property type="nucleotide sequence ID" value="NZ_JMFG01000011.1"/>
</dbReference>
<dbReference type="OrthoDB" id="9807885at2"/>
<dbReference type="Proteomes" id="UP000027284">
    <property type="component" value="Unassembled WGS sequence"/>
</dbReference>
<dbReference type="InterPro" id="IPR005814">
    <property type="entry name" value="Aminotrans_3"/>
</dbReference>
<dbReference type="Gene3D" id="3.90.1150.10">
    <property type="entry name" value="Aspartate Aminotransferase, domain 1"/>
    <property type="match status" value="1"/>
</dbReference>
<accession>A0A062XZZ7</accession>
<dbReference type="InterPro" id="IPR015421">
    <property type="entry name" value="PyrdxlP-dep_Trfase_major"/>
</dbReference>
<dbReference type="PANTHER" id="PTHR43713">
    <property type="entry name" value="GLUTAMATE-1-SEMIALDEHYDE 2,1-AMINOMUTASE"/>
    <property type="match status" value="1"/>
</dbReference>
<name>A0A062XZZ7_9BACT</name>
<dbReference type="EMBL" id="JMFG01000011">
    <property type="protein sequence ID" value="KDA54095.1"/>
    <property type="molecule type" value="Genomic_DNA"/>
</dbReference>
<dbReference type="InterPro" id="IPR015422">
    <property type="entry name" value="PyrdxlP-dep_Trfase_small"/>
</dbReference>
<evidence type="ECO:0000256" key="3">
    <source>
        <dbReference type="RuleBase" id="RU003560"/>
    </source>
</evidence>
<dbReference type="Pfam" id="PF00202">
    <property type="entry name" value="Aminotran_3"/>
    <property type="match status" value="1"/>
</dbReference>
<organism evidence="4 5">
    <name type="scientific">Thermoanaerobaculum aquaticum</name>
    <dbReference type="NCBI Taxonomy" id="1312852"/>
    <lineage>
        <taxon>Bacteria</taxon>
        <taxon>Pseudomonadati</taxon>
        <taxon>Acidobacteriota</taxon>
        <taxon>Thermoanaerobaculia</taxon>
        <taxon>Thermoanaerobaculales</taxon>
        <taxon>Thermoanaerobaculaceae</taxon>
        <taxon>Thermoanaerobaculum</taxon>
    </lineage>
</organism>
<evidence type="ECO:0000256" key="1">
    <source>
        <dbReference type="ARBA" id="ARBA00001933"/>
    </source>
</evidence>
<proteinExistence type="inferred from homology"/>
<gene>
    <name evidence="4" type="ORF">EG19_00565</name>
</gene>
<evidence type="ECO:0008006" key="6">
    <source>
        <dbReference type="Google" id="ProtNLM"/>
    </source>
</evidence>
<evidence type="ECO:0000313" key="4">
    <source>
        <dbReference type="EMBL" id="KDA54095.1"/>
    </source>
</evidence>
<dbReference type="AlphaFoldDB" id="A0A062XZZ7"/>
<protein>
    <recommendedName>
        <fullName evidence="6">Aminotransferase class III-fold pyridoxal phosphate-dependent enzyme</fullName>
    </recommendedName>
</protein>